<dbReference type="HOGENOM" id="CLU_2321608_0_0_1"/>
<gene>
    <name evidence="2" type="ORF">RirG_010740</name>
</gene>
<dbReference type="AlphaFoldDB" id="A0A015M1M8"/>
<feature type="compositionally biased region" description="Basic and acidic residues" evidence="1">
    <location>
        <begin position="1"/>
        <end position="11"/>
    </location>
</feature>
<proteinExistence type="predicted"/>
<comment type="caution">
    <text evidence="2">The sequence shown here is derived from an EMBL/GenBank/DDBJ whole genome shotgun (WGS) entry which is preliminary data.</text>
</comment>
<sequence length="99" mass="10267">MPKARSEDRPLGRPPHKTRRRSTAPGHCTNPTIWVCPRAACARRAALIARPGSAPAALRSPPPAPPASCRPWQRPLGPSGPLAAGRRCGGSGTAPKAAP</sequence>
<evidence type="ECO:0000256" key="1">
    <source>
        <dbReference type="SAM" id="MobiDB-lite"/>
    </source>
</evidence>
<feature type="region of interest" description="Disordered" evidence="1">
    <location>
        <begin position="51"/>
        <end position="99"/>
    </location>
</feature>
<evidence type="ECO:0000313" key="3">
    <source>
        <dbReference type="Proteomes" id="UP000022910"/>
    </source>
</evidence>
<dbReference type="Proteomes" id="UP000022910">
    <property type="component" value="Unassembled WGS sequence"/>
</dbReference>
<dbReference type="EMBL" id="JEMT01007084">
    <property type="protein sequence ID" value="EXX78901.1"/>
    <property type="molecule type" value="Genomic_DNA"/>
</dbReference>
<keyword evidence="3" id="KW-1185">Reference proteome</keyword>
<reference evidence="2 3" key="1">
    <citation type="submission" date="2014-02" db="EMBL/GenBank/DDBJ databases">
        <title>Single nucleus genome sequencing reveals high similarity among nuclei of an endomycorrhizal fungus.</title>
        <authorList>
            <person name="Lin K."/>
            <person name="Geurts R."/>
            <person name="Zhang Z."/>
            <person name="Limpens E."/>
            <person name="Saunders D.G."/>
            <person name="Mu D."/>
            <person name="Pang E."/>
            <person name="Cao H."/>
            <person name="Cha H."/>
            <person name="Lin T."/>
            <person name="Zhou Q."/>
            <person name="Shang Y."/>
            <person name="Li Y."/>
            <person name="Ivanov S."/>
            <person name="Sharma T."/>
            <person name="Velzen R.V."/>
            <person name="Ruijter N.D."/>
            <person name="Aanen D.K."/>
            <person name="Win J."/>
            <person name="Kamoun S."/>
            <person name="Bisseling T."/>
            <person name="Huang S."/>
        </authorList>
    </citation>
    <scope>NUCLEOTIDE SEQUENCE [LARGE SCALE GENOMIC DNA]</scope>
    <source>
        <strain evidence="3">DAOM197198w</strain>
    </source>
</reference>
<evidence type="ECO:0000313" key="2">
    <source>
        <dbReference type="EMBL" id="EXX78901.1"/>
    </source>
</evidence>
<feature type="region of interest" description="Disordered" evidence="1">
    <location>
        <begin position="1"/>
        <end position="30"/>
    </location>
</feature>
<name>A0A015M1M8_RHIIW</name>
<protein>
    <submittedName>
        <fullName evidence="2">Uncharacterized protein</fullName>
    </submittedName>
</protein>
<organism evidence="2 3">
    <name type="scientific">Rhizophagus irregularis (strain DAOM 197198w)</name>
    <name type="common">Glomus intraradices</name>
    <dbReference type="NCBI Taxonomy" id="1432141"/>
    <lineage>
        <taxon>Eukaryota</taxon>
        <taxon>Fungi</taxon>
        <taxon>Fungi incertae sedis</taxon>
        <taxon>Mucoromycota</taxon>
        <taxon>Glomeromycotina</taxon>
        <taxon>Glomeromycetes</taxon>
        <taxon>Glomerales</taxon>
        <taxon>Glomeraceae</taxon>
        <taxon>Rhizophagus</taxon>
    </lineage>
</organism>
<accession>A0A015M1M8</accession>